<feature type="transmembrane region" description="Helical" evidence="6">
    <location>
        <begin position="12"/>
        <end position="35"/>
    </location>
</feature>
<feature type="transmembrane region" description="Helical" evidence="6">
    <location>
        <begin position="47"/>
        <end position="65"/>
    </location>
</feature>
<feature type="transmembrane region" description="Helical" evidence="6">
    <location>
        <begin position="145"/>
        <end position="172"/>
    </location>
</feature>
<dbReference type="PROSITE" id="PS50801">
    <property type="entry name" value="STAS"/>
    <property type="match status" value="1"/>
</dbReference>
<dbReference type="InterPro" id="IPR001902">
    <property type="entry name" value="SLC26A/SulP_fam"/>
</dbReference>
<gene>
    <name evidence="8" type="ORF">OKIOD_LOCUS10986</name>
</gene>
<reference evidence="8 9" key="1">
    <citation type="submission" date="2021-04" db="EMBL/GenBank/DDBJ databases">
        <authorList>
            <person name="Bliznina A."/>
        </authorList>
    </citation>
    <scope>NUCLEOTIDE SEQUENCE [LARGE SCALE GENOMIC DNA]</scope>
</reference>
<feature type="region of interest" description="Disordered" evidence="5">
    <location>
        <begin position="290"/>
        <end position="322"/>
    </location>
</feature>
<evidence type="ECO:0000313" key="9">
    <source>
        <dbReference type="Proteomes" id="UP001158576"/>
    </source>
</evidence>
<dbReference type="EMBL" id="OU015566">
    <property type="protein sequence ID" value="CAG5105544.1"/>
    <property type="molecule type" value="Genomic_DNA"/>
</dbReference>
<dbReference type="InterPro" id="IPR011547">
    <property type="entry name" value="SLC26A/SulP_dom"/>
</dbReference>
<evidence type="ECO:0000313" key="8">
    <source>
        <dbReference type="EMBL" id="CAG5105544.1"/>
    </source>
</evidence>
<dbReference type="Gene3D" id="3.30.750.24">
    <property type="entry name" value="STAS domain"/>
    <property type="match status" value="1"/>
</dbReference>
<organism evidence="8 9">
    <name type="scientific">Oikopleura dioica</name>
    <name type="common">Tunicate</name>
    <dbReference type="NCBI Taxonomy" id="34765"/>
    <lineage>
        <taxon>Eukaryota</taxon>
        <taxon>Metazoa</taxon>
        <taxon>Chordata</taxon>
        <taxon>Tunicata</taxon>
        <taxon>Appendicularia</taxon>
        <taxon>Copelata</taxon>
        <taxon>Oikopleuridae</taxon>
        <taxon>Oikopleura</taxon>
    </lineage>
</organism>
<evidence type="ECO:0000259" key="7">
    <source>
        <dbReference type="PROSITE" id="PS50801"/>
    </source>
</evidence>
<keyword evidence="2 6" id="KW-0812">Transmembrane</keyword>
<dbReference type="Pfam" id="PF00916">
    <property type="entry name" value="Sulfate_transp"/>
    <property type="match status" value="1"/>
</dbReference>
<dbReference type="InterPro" id="IPR036513">
    <property type="entry name" value="STAS_dom_sf"/>
</dbReference>
<evidence type="ECO:0000256" key="6">
    <source>
        <dbReference type="SAM" id="Phobius"/>
    </source>
</evidence>
<dbReference type="Proteomes" id="UP001158576">
    <property type="component" value="Chromosome 1"/>
</dbReference>
<keyword evidence="9" id="KW-1185">Reference proteome</keyword>
<sequence>MHVPASMMIGKLISGIFIVAIMGYVESIAIAKAFARKNNYKVDPGQELYAIGVASVIASFFHSYPITGSFSRTAVNAASGVQTPAGGIITGVVVLIATQYLTPIFKYVPSAALASVIMLSAISMFDTDGIKHAYHVNKMDLIPLFVTFGVCFYEIAIGIAAGLMVSIAIVLYPHARPKLEKDNVDGGKGCIIKLDRGFDFPGAEYLEDTLIAAATYGGYKWIVCDLSKISHLDLGAVDALHTAAQQCKRKNVCLRIVLPQEDLHKKLIAGGVDRETMSLTLGSALVQVGKQTKGSPEQHKRTVKSLDQDSSQKTTDLSVSDERDLRPRKNLFVEGPILGEATV</sequence>
<evidence type="ECO:0000256" key="3">
    <source>
        <dbReference type="ARBA" id="ARBA00022989"/>
    </source>
</evidence>
<evidence type="ECO:0000256" key="1">
    <source>
        <dbReference type="ARBA" id="ARBA00004141"/>
    </source>
</evidence>
<feature type="compositionally biased region" description="Polar residues" evidence="5">
    <location>
        <begin position="308"/>
        <end position="318"/>
    </location>
</feature>
<dbReference type="SUPFAM" id="SSF52091">
    <property type="entry name" value="SpoIIaa-like"/>
    <property type="match status" value="1"/>
</dbReference>
<feature type="transmembrane region" description="Helical" evidence="6">
    <location>
        <begin position="104"/>
        <end position="125"/>
    </location>
</feature>
<dbReference type="Pfam" id="PF01740">
    <property type="entry name" value="STAS"/>
    <property type="match status" value="1"/>
</dbReference>
<feature type="domain" description="STAS" evidence="7">
    <location>
        <begin position="191"/>
        <end position="272"/>
    </location>
</feature>
<comment type="subcellular location">
    <subcellularLocation>
        <location evidence="1">Membrane</location>
        <topology evidence="1">Multi-pass membrane protein</topology>
    </subcellularLocation>
</comment>
<evidence type="ECO:0000256" key="5">
    <source>
        <dbReference type="SAM" id="MobiDB-lite"/>
    </source>
</evidence>
<keyword evidence="3 6" id="KW-1133">Transmembrane helix</keyword>
<dbReference type="CDD" id="cd07042">
    <property type="entry name" value="STAS_SulP_like_sulfate_transporter"/>
    <property type="match status" value="1"/>
</dbReference>
<dbReference type="InterPro" id="IPR002645">
    <property type="entry name" value="STAS_dom"/>
</dbReference>
<feature type="transmembrane region" description="Helical" evidence="6">
    <location>
        <begin position="77"/>
        <end position="97"/>
    </location>
</feature>
<name>A0ABN7SVR7_OIKDI</name>
<proteinExistence type="predicted"/>
<accession>A0ABN7SVR7</accession>
<keyword evidence="4 6" id="KW-0472">Membrane</keyword>
<evidence type="ECO:0000256" key="4">
    <source>
        <dbReference type="ARBA" id="ARBA00023136"/>
    </source>
</evidence>
<dbReference type="PANTHER" id="PTHR11814">
    <property type="entry name" value="SULFATE TRANSPORTER"/>
    <property type="match status" value="1"/>
</dbReference>
<evidence type="ECO:0000256" key="2">
    <source>
        <dbReference type="ARBA" id="ARBA00022692"/>
    </source>
</evidence>
<feature type="compositionally biased region" description="Basic and acidic residues" evidence="5">
    <location>
        <begin position="296"/>
        <end position="307"/>
    </location>
</feature>
<protein>
    <submittedName>
        <fullName evidence="8">Oidioi.mRNA.OKI2018_I69.chr1.g2221.t1.cds</fullName>
    </submittedName>
</protein>